<gene>
    <name evidence="6" type="ORF">D5086_0000082160</name>
</gene>
<evidence type="ECO:0000256" key="2">
    <source>
        <dbReference type="ARBA" id="ARBA00022771"/>
    </source>
</evidence>
<proteinExistence type="predicted"/>
<comment type="caution">
    <text evidence="6">The sequence shown here is derived from an EMBL/GenBank/DDBJ whole genome shotgun (WGS) entry which is preliminary data.</text>
</comment>
<keyword evidence="2" id="KW-0863">Zinc-finger</keyword>
<dbReference type="InterPro" id="IPR011016">
    <property type="entry name" value="Znf_RING-CH"/>
</dbReference>
<dbReference type="PANTHER" id="PTHR46214">
    <property type="entry name" value="ZINC FINGER, RING-CH-TYPE"/>
    <property type="match status" value="1"/>
</dbReference>
<feature type="region of interest" description="Disordered" evidence="4">
    <location>
        <begin position="200"/>
        <end position="222"/>
    </location>
</feature>
<dbReference type="STRING" id="43335.A0A4U5QIR4"/>
<name>A0A4U5QIR4_POPAL</name>
<dbReference type="PROSITE" id="PS51292">
    <property type="entry name" value="ZF_RING_CH"/>
    <property type="match status" value="1"/>
</dbReference>
<dbReference type="Pfam" id="PF12906">
    <property type="entry name" value="RINGv"/>
    <property type="match status" value="1"/>
</dbReference>
<accession>A0A4U5QIR4</accession>
<evidence type="ECO:0000259" key="5">
    <source>
        <dbReference type="PROSITE" id="PS51292"/>
    </source>
</evidence>
<organism evidence="6">
    <name type="scientific">Populus alba</name>
    <name type="common">White poplar</name>
    <dbReference type="NCBI Taxonomy" id="43335"/>
    <lineage>
        <taxon>Eukaryota</taxon>
        <taxon>Viridiplantae</taxon>
        <taxon>Streptophyta</taxon>
        <taxon>Embryophyta</taxon>
        <taxon>Tracheophyta</taxon>
        <taxon>Spermatophyta</taxon>
        <taxon>Magnoliopsida</taxon>
        <taxon>eudicotyledons</taxon>
        <taxon>Gunneridae</taxon>
        <taxon>Pentapetalae</taxon>
        <taxon>rosids</taxon>
        <taxon>fabids</taxon>
        <taxon>Malpighiales</taxon>
        <taxon>Salicaceae</taxon>
        <taxon>Saliceae</taxon>
        <taxon>Populus</taxon>
    </lineage>
</organism>
<reference evidence="6" key="1">
    <citation type="submission" date="2018-10" db="EMBL/GenBank/DDBJ databases">
        <title>Population genomic analysis revealed the cold adaptation of white poplar.</title>
        <authorList>
            <person name="Liu Y.-J."/>
        </authorList>
    </citation>
    <scope>NUCLEOTIDE SEQUENCE [LARGE SCALE GENOMIC DNA]</scope>
    <source>
        <strain evidence="6">PAL-ZL1</strain>
    </source>
</reference>
<dbReference type="InterPro" id="IPR013083">
    <property type="entry name" value="Znf_RING/FYVE/PHD"/>
</dbReference>
<evidence type="ECO:0000256" key="3">
    <source>
        <dbReference type="ARBA" id="ARBA00022833"/>
    </source>
</evidence>
<feature type="domain" description="RING-CH-type" evidence="5">
    <location>
        <begin position="246"/>
        <end position="322"/>
    </location>
</feature>
<protein>
    <submittedName>
        <fullName evidence="6">Zinc finger family protein</fullName>
    </submittedName>
</protein>
<evidence type="ECO:0000256" key="4">
    <source>
        <dbReference type="SAM" id="MobiDB-lite"/>
    </source>
</evidence>
<dbReference type="SUPFAM" id="SSF57850">
    <property type="entry name" value="RING/U-box"/>
    <property type="match status" value="1"/>
</dbReference>
<feature type="region of interest" description="Disordered" evidence="4">
    <location>
        <begin position="81"/>
        <end position="100"/>
    </location>
</feature>
<dbReference type="PANTHER" id="PTHR46214:SF8">
    <property type="entry name" value="RING_FYVE_PHD ZINC FINGER SUPERFAMILY PROTEIN"/>
    <property type="match status" value="1"/>
</dbReference>
<keyword evidence="3" id="KW-0862">Zinc</keyword>
<sequence length="400" mass="42616">MDQETHGNKGFTRNLGQVYQERIENVGDLSGNMSNSDSGVGSEALTVVNLGEKVSAVVETEVLNANIEGLGLIERVANQGASDGKRIGESSDEGTLSNSSNRVNETVLETVIGMNSGVTSSVNGENKDLGSQNEELGLRSGVINQEIRHVLRDGEVLNRDGQGSSRYSSNPVSEVVLETVIVIDSEENVGLNGGNQRLEAKENELRSSKETVDESEAEVHLGGKSSRVVDMKCGDGDGTGGGGFKDNCDGEKVCRICHLTSEVLLEATDTTITTSATSMDLIQLGCGCKNDLGFAHVNCAEAWFKLKGNRICEICGVTAVNITGIGDDRFLERRFISSGGHSSERNGGCLRGHTFCNFLMACLASDFPGCHLDNKVCIVEVVAALLPFCTVYHTRLQSDA</sequence>
<evidence type="ECO:0000256" key="1">
    <source>
        <dbReference type="ARBA" id="ARBA00022723"/>
    </source>
</evidence>
<dbReference type="Gene3D" id="3.30.40.10">
    <property type="entry name" value="Zinc/RING finger domain, C3HC4 (zinc finger)"/>
    <property type="match status" value="1"/>
</dbReference>
<dbReference type="AlphaFoldDB" id="A0A4U5QIR4"/>
<dbReference type="SMART" id="SM00744">
    <property type="entry name" value="RINGv"/>
    <property type="match status" value="1"/>
</dbReference>
<dbReference type="GO" id="GO:0008270">
    <property type="term" value="F:zinc ion binding"/>
    <property type="evidence" value="ECO:0007669"/>
    <property type="project" value="UniProtKB-KW"/>
</dbReference>
<keyword evidence="1" id="KW-0479">Metal-binding</keyword>
<evidence type="ECO:0000313" key="6">
    <source>
        <dbReference type="EMBL" id="TKS10540.1"/>
    </source>
</evidence>
<dbReference type="EMBL" id="RCHU01000229">
    <property type="protein sequence ID" value="TKS10540.1"/>
    <property type="molecule type" value="Genomic_DNA"/>
</dbReference>